<feature type="region of interest" description="Disordered" evidence="1">
    <location>
        <begin position="1"/>
        <end position="83"/>
    </location>
</feature>
<dbReference type="KEGG" id="fas:105273130"/>
<gene>
    <name evidence="3" type="primary">LOC105273130</name>
</gene>
<dbReference type="AlphaFoldDB" id="A0A9R1TQ37"/>
<evidence type="ECO:0000256" key="1">
    <source>
        <dbReference type="SAM" id="MobiDB-lite"/>
    </source>
</evidence>
<dbReference type="GeneID" id="105273130"/>
<sequence>MSNTRGIKDIDPSKFNSVSSEDCPCPDTPTSSKRLERIPRRMKTRGCRSRRNVDSGRVKRSPSSVYEKTGIERGNTRETTASPVVKVTSVEVLKSWSRDSRTRRKDREKLVRDSSSNRSSSDSRKLPNHSQNPQKSKKSESCSCCDCVERLKAERLKLLSSTKKRSKSRCTPSSAPPQGSPTRKLCSMLKTRAAKRIIGCTCINDDWNPSCSVECRCPESPGTRTVSRSSKKSTNDNTNGPDDCLSICSCSSPERIPEKLKLQDLQPTVAPPSNWKNFGAYLKKFGDEYRILSSHLKSIRREIEAVKKPGETFRRKITRRYPDKEFSFEVRSTDNSRRKNKSTYFEVQTVDRGCQCLDLQNSRPNPKFRPRIRDFDRYDSNFEADEEQTKAEGLTCRRSLCQCSVDQPDEDDQANEDKGDKTTKARFSEELNKFRDQRNERQPRRIRTRRIRHDFSLPRIVPVNREGKGRDENRMMIYPPKDQTGCPLTLYKSGSFVNCSVEQVDDAGFKYDVSYVQRYVSLPWQPGQYTELKDDSTDDYG</sequence>
<name>A0A9R1TQ37_9HYME</name>
<feature type="compositionally biased region" description="Basic and acidic residues" evidence="1">
    <location>
        <begin position="98"/>
        <end position="112"/>
    </location>
</feature>
<dbReference type="Proteomes" id="UP000694866">
    <property type="component" value="Unplaced"/>
</dbReference>
<feature type="compositionally biased region" description="Basic residues" evidence="1">
    <location>
        <begin position="40"/>
        <end position="50"/>
    </location>
</feature>
<proteinExistence type="predicted"/>
<keyword evidence="2" id="KW-1185">Reference proteome</keyword>
<evidence type="ECO:0000313" key="2">
    <source>
        <dbReference type="Proteomes" id="UP000694866"/>
    </source>
</evidence>
<protein>
    <submittedName>
        <fullName evidence="3">Uncharacterized protein</fullName>
    </submittedName>
</protein>
<feature type="compositionally biased region" description="Basic and acidic residues" evidence="1">
    <location>
        <begin position="1"/>
        <end position="12"/>
    </location>
</feature>
<feature type="region of interest" description="Disordered" evidence="1">
    <location>
        <begin position="218"/>
        <end position="239"/>
    </location>
</feature>
<organism evidence="2 3">
    <name type="scientific">Fopius arisanus</name>
    <dbReference type="NCBI Taxonomy" id="64838"/>
    <lineage>
        <taxon>Eukaryota</taxon>
        <taxon>Metazoa</taxon>
        <taxon>Ecdysozoa</taxon>
        <taxon>Arthropoda</taxon>
        <taxon>Hexapoda</taxon>
        <taxon>Insecta</taxon>
        <taxon>Pterygota</taxon>
        <taxon>Neoptera</taxon>
        <taxon>Endopterygota</taxon>
        <taxon>Hymenoptera</taxon>
        <taxon>Apocrita</taxon>
        <taxon>Ichneumonoidea</taxon>
        <taxon>Braconidae</taxon>
        <taxon>Opiinae</taxon>
        <taxon>Fopius</taxon>
    </lineage>
</organism>
<evidence type="ECO:0000313" key="3">
    <source>
        <dbReference type="RefSeq" id="XP_011313682.1"/>
    </source>
</evidence>
<feature type="region of interest" description="Disordered" evidence="1">
    <location>
        <begin position="161"/>
        <end position="184"/>
    </location>
</feature>
<dbReference type="OrthoDB" id="7701313at2759"/>
<feature type="region of interest" description="Disordered" evidence="1">
    <location>
        <begin position="98"/>
        <end position="140"/>
    </location>
</feature>
<accession>A0A9R1TQ37</accession>
<reference evidence="3" key="1">
    <citation type="submission" date="2025-08" db="UniProtKB">
        <authorList>
            <consortium name="RefSeq"/>
        </authorList>
    </citation>
    <scope>IDENTIFICATION</scope>
    <source>
        <strain evidence="3">USDA-PBARC FA_bdor</strain>
        <tissue evidence="3">Whole organism</tissue>
    </source>
</reference>
<dbReference type="RefSeq" id="XP_011313682.1">
    <property type="nucleotide sequence ID" value="XM_011315380.1"/>
</dbReference>